<dbReference type="InterPro" id="IPR005111">
    <property type="entry name" value="MoeA_C_domain_IV"/>
</dbReference>
<comment type="function">
    <text evidence="2 13">Catalyzes the insertion of molybdate into adenylated molybdopterin with the concomitant release of AMP.</text>
</comment>
<dbReference type="GO" id="GO:0006777">
    <property type="term" value="P:Mo-molybdopterin cofactor biosynthetic process"/>
    <property type="evidence" value="ECO:0007669"/>
    <property type="project" value="UniProtKB-UniRule"/>
</dbReference>
<dbReference type="FunFam" id="2.170.190.11:FF:000001">
    <property type="entry name" value="Molybdopterin molybdenumtransferase"/>
    <property type="match status" value="1"/>
</dbReference>
<comment type="caution">
    <text evidence="15">The sequence shown here is derived from an EMBL/GenBank/DDBJ whole genome shotgun (WGS) entry which is preliminary data.</text>
</comment>
<evidence type="ECO:0000256" key="7">
    <source>
        <dbReference type="ARBA" id="ARBA00022505"/>
    </source>
</evidence>
<dbReference type="SUPFAM" id="SSF53218">
    <property type="entry name" value="Molybdenum cofactor biosynthesis proteins"/>
    <property type="match status" value="1"/>
</dbReference>
<dbReference type="SUPFAM" id="SSF63882">
    <property type="entry name" value="MoeA N-terminal region -like"/>
    <property type="match status" value="1"/>
</dbReference>
<dbReference type="GO" id="GO:0005829">
    <property type="term" value="C:cytosol"/>
    <property type="evidence" value="ECO:0007669"/>
    <property type="project" value="TreeGrafter"/>
</dbReference>
<keyword evidence="8 13" id="KW-0808">Transferase</keyword>
<dbReference type="RefSeq" id="WP_084911495.1">
    <property type="nucleotide sequence ID" value="NZ_CAUQAZ010000175.1"/>
</dbReference>
<keyword evidence="9 13" id="KW-0479">Metal-binding</keyword>
<dbReference type="InterPro" id="IPR001453">
    <property type="entry name" value="MoaB/Mog_dom"/>
</dbReference>
<evidence type="ECO:0000256" key="9">
    <source>
        <dbReference type="ARBA" id="ARBA00022723"/>
    </source>
</evidence>
<evidence type="ECO:0000256" key="11">
    <source>
        <dbReference type="ARBA" id="ARBA00023150"/>
    </source>
</evidence>
<proteinExistence type="inferred from homology"/>
<dbReference type="FunFam" id="3.40.980.10:FF:000004">
    <property type="entry name" value="Molybdopterin molybdenumtransferase"/>
    <property type="match status" value="1"/>
</dbReference>
<dbReference type="NCBIfam" id="NF007960">
    <property type="entry name" value="PRK10680.1"/>
    <property type="match status" value="1"/>
</dbReference>
<dbReference type="Pfam" id="PF00994">
    <property type="entry name" value="MoCF_biosynth"/>
    <property type="match status" value="1"/>
</dbReference>
<gene>
    <name evidence="15" type="ORF">BS640_00035</name>
</gene>
<evidence type="ECO:0000256" key="10">
    <source>
        <dbReference type="ARBA" id="ARBA00022842"/>
    </source>
</evidence>
<feature type="domain" description="MoaB/Mog" evidence="14">
    <location>
        <begin position="185"/>
        <end position="322"/>
    </location>
</feature>
<dbReference type="SMART" id="SM00852">
    <property type="entry name" value="MoCF_biosynth"/>
    <property type="match status" value="1"/>
</dbReference>
<comment type="cofactor">
    <cofactor evidence="1 13">
        <name>Mg(2+)</name>
        <dbReference type="ChEBI" id="CHEBI:18420"/>
    </cofactor>
</comment>
<dbReference type="GeneID" id="93566919"/>
<evidence type="ECO:0000256" key="5">
    <source>
        <dbReference type="ARBA" id="ARBA00013269"/>
    </source>
</evidence>
<evidence type="ECO:0000259" key="14">
    <source>
        <dbReference type="SMART" id="SM00852"/>
    </source>
</evidence>
<keyword evidence="10 13" id="KW-0460">Magnesium</keyword>
<dbReference type="InterPro" id="IPR038987">
    <property type="entry name" value="MoeA-like"/>
</dbReference>
<evidence type="ECO:0000256" key="4">
    <source>
        <dbReference type="ARBA" id="ARBA00010763"/>
    </source>
</evidence>
<comment type="catalytic activity">
    <reaction evidence="12">
        <text>adenylyl-molybdopterin + molybdate = Mo-molybdopterin + AMP + H(+)</text>
        <dbReference type="Rhea" id="RHEA:35047"/>
        <dbReference type="ChEBI" id="CHEBI:15378"/>
        <dbReference type="ChEBI" id="CHEBI:36264"/>
        <dbReference type="ChEBI" id="CHEBI:62727"/>
        <dbReference type="ChEBI" id="CHEBI:71302"/>
        <dbReference type="ChEBI" id="CHEBI:456215"/>
        <dbReference type="EC" id="2.10.1.1"/>
    </reaction>
</comment>
<dbReference type="NCBIfam" id="TIGR00177">
    <property type="entry name" value="molyb_syn"/>
    <property type="match status" value="1"/>
</dbReference>
<dbReference type="Gene3D" id="3.90.105.10">
    <property type="entry name" value="Molybdopterin biosynthesis moea protein, domain 2"/>
    <property type="match status" value="1"/>
</dbReference>
<sequence>MENTFTSGLISLQEALDKMLAQTAPLTNAATEWLPLTESAGRITASPVRSPIFVPPFDNSAMDGYALRRSEFSADKIFPVAGKAFAGAPFSGEWPAGSCIRIMTGAQIPEGADAVVMQEEAEVTDAGVRFTAQIEAGQNIRLIGDDIREGQEVLEAGVRLGVAHLPLLASLGIEKVEVNRRLKVAVFSTGDELQPVGTPLQEGQIYDTNRFAVHLMLDQLGCEVLDLGIIRDCPVALRRAFEQADDFADLVISSGGVSVGEADYTKTMLDELGEIGFWKLAIKPGKPFAFGKLKNAWFCGLPGNPVSAVLTFYQLVQPLIAQLSAQSDWRLPPRLRARAATRFKKTPGRLDFQRAVFNHNAQGELEAYTTGPQGSHVFSSYSLANCFVVLERERGDVAVGEWVEVEPFNALLKE</sequence>
<evidence type="ECO:0000256" key="1">
    <source>
        <dbReference type="ARBA" id="ARBA00001946"/>
    </source>
</evidence>
<dbReference type="PROSITE" id="PS01079">
    <property type="entry name" value="MOCF_BIOSYNTHESIS_2"/>
    <property type="match status" value="1"/>
</dbReference>
<accession>A0A1X0WKV4</accession>
<evidence type="ECO:0000256" key="13">
    <source>
        <dbReference type="RuleBase" id="RU365090"/>
    </source>
</evidence>
<dbReference type="FunFam" id="2.40.340.10:FF:000003">
    <property type="entry name" value="Molybdopterin molybdenumtransferase"/>
    <property type="match status" value="1"/>
</dbReference>
<dbReference type="EMBL" id="MRWE01000001">
    <property type="protein sequence ID" value="ORJ27351.1"/>
    <property type="molecule type" value="Genomic_DNA"/>
</dbReference>
<evidence type="ECO:0000256" key="12">
    <source>
        <dbReference type="ARBA" id="ARBA00047317"/>
    </source>
</evidence>
<evidence type="ECO:0000256" key="2">
    <source>
        <dbReference type="ARBA" id="ARBA00002901"/>
    </source>
</evidence>
<dbReference type="InterPro" id="IPR005110">
    <property type="entry name" value="MoeA_linker/N"/>
</dbReference>
<dbReference type="InterPro" id="IPR036425">
    <property type="entry name" value="MoaB/Mog-like_dom_sf"/>
</dbReference>
<keyword evidence="11 13" id="KW-0501">Molybdenum cofactor biosynthesis</keyword>
<dbReference type="PANTHER" id="PTHR10192:SF5">
    <property type="entry name" value="GEPHYRIN"/>
    <property type="match status" value="1"/>
</dbReference>
<dbReference type="CDD" id="cd00887">
    <property type="entry name" value="MoeA"/>
    <property type="match status" value="1"/>
</dbReference>
<dbReference type="Gene3D" id="2.40.340.10">
    <property type="entry name" value="MoeA, C-terminal, domain IV"/>
    <property type="match status" value="1"/>
</dbReference>
<keyword evidence="16" id="KW-1185">Reference proteome</keyword>
<comment type="similarity">
    <text evidence="4 13">Belongs to the MoeA family.</text>
</comment>
<dbReference type="AlphaFoldDB" id="A0A1X0WKV4"/>
<reference evidence="15 16" key="1">
    <citation type="journal article" date="2017" name="Int. J. Syst. Evol. Microbiol.">
        <title>Rouxiella badensis sp. nov. and Rouxiella silvae sp. nov. isolated from peat bog soil in Germany and emendation of the genus description.</title>
        <authorList>
            <person name="Le Fleche-Mateos A."/>
            <person name="Kugler J.H."/>
            <person name="Hansen S.H."/>
            <person name="Syldatk C."/>
            <person name="Hausmann R."/>
            <person name="Lomprez F."/>
            <person name="Vandenbogaert M."/>
            <person name="Manuguerra J.C."/>
            <person name="Grimont P.A."/>
        </authorList>
    </citation>
    <scope>NUCLEOTIDE SEQUENCE [LARGE SCALE GENOMIC DNA]</scope>
    <source>
        <strain evidence="15 16">DSM 100043</strain>
    </source>
</reference>
<dbReference type="Gene3D" id="3.40.980.10">
    <property type="entry name" value="MoaB/Mog-like domain"/>
    <property type="match status" value="1"/>
</dbReference>
<dbReference type="InterPro" id="IPR036688">
    <property type="entry name" value="MoeA_C_domain_IV_sf"/>
</dbReference>
<evidence type="ECO:0000313" key="16">
    <source>
        <dbReference type="Proteomes" id="UP000192536"/>
    </source>
</evidence>
<evidence type="ECO:0000313" key="15">
    <source>
        <dbReference type="EMBL" id="ORJ27351.1"/>
    </source>
</evidence>
<dbReference type="Pfam" id="PF03453">
    <property type="entry name" value="MoeA_N"/>
    <property type="match status" value="1"/>
</dbReference>
<dbReference type="UniPathway" id="UPA00344"/>
<dbReference type="Gene3D" id="2.170.190.11">
    <property type="entry name" value="Molybdopterin biosynthesis moea protein, domain 3"/>
    <property type="match status" value="1"/>
</dbReference>
<dbReference type="EC" id="2.10.1.1" evidence="5 13"/>
<dbReference type="SUPFAM" id="SSF63867">
    <property type="entry name" value="MoeA C-terminal domain-like"/>
    <property type="match status" value="1"/>
</dbReference>
<dbReference type="InterPro" id="IPR036135">
    <property type="entry name" value="MoeA_linker/N_sf"/>
</dbReference>
<dbReference type="GO" id="GO:0061599">
    <property type="term" value="F:molybdopterin molybdotransferase activity"/>
    <property type="evidence" value="ECO:0007669"/>
    <property type="project" value="UniProtKB-UniRule"/>
</dbReference>
<comment type="pathway">
    <text evidence="3 13">Cofactor biosynthesis; molybdopterin biosynthesis.</text>
</comment>
<dbReference type="Pfam" id="PF03454">
    <property type="entry name" value="MoeA_C"/>
    <property type="match status" value="1"/>
</dbReference>
<dbReference type="Proteomes" id="UP000192536">
    <property type="component" value="Unassembled WGS sequence"/>
</dbReference>
<name>A0A1X0WKV4_9GAMM</name>
<keyword evidence="7 13" id="KW-0500">Molybdenum</keyword>
<dbReference type="InterPro" id="IPR008284">
    <property type="entry name" value="MoCF_biosynth_CS"/>
</dbReference>
<dbReference type="PANTHER" id="PTHR10192">
    <property type="entry name" value="MOLYBDOPTERIN BIOSYNTHESIS PROTEIN"/>
    <property type="match status" value="1"/>
</dbReference>
<evidence type="ECO:0000256" key="3">
    <source>
        <dbReference type="ARBA" id="ARBA00005046"/>
    </source>
</evidence>
<evidence type="ECO:0000256" key="8">
    <source>
        <dbReference type="ARBA" id="ARBA00022679"/>
    </source>
</evidence>
<dbReference type="NCBIfam" id="NF045515">
    <property type="entry name" value="Glp_gephyrin"/>
    <property type="match status" value="1"/>
</dbReference>
<dbReference type="GO" id="GO:0046872">
    <property type="term" value="F:metal ion binding"/>
    <property type="evidence" value="ECO:0007669"/>
    <property type="project" value="UniProtKB-UniRule"/>
</dbReference>
<evidence type="ECO:0000256" key="6">
    <source>
        <dbReference type="ARBA" id="ARBA00021108"/>
    </source>
</evidence>
<organism evidence="15 16">
    <name type="scientific">Rouxiella badensis</name>
    <dbReference type="NCBI Taxonomy" id="1646377"/>
    <lineage>
        <taxon>Bacteria</taxon>
        <taxon>Pseudomonadati</taxon>
        <taxon>Pseudomonadota</taxon>
        <taxon>Gammaproteobacteria</taxon>
        <taxon>Enterobacterales</taxon>
        <taxon>Yersiniaceae</taxon>
        <taxon>Rouxiella</taxon>
    </lineage>
</organism>
<dbReference type="STRING" id="1646377.BS640_00035"/>
<protein>
    <recommendedName>
        <fullName evidence="6 13">Molybdopterin molybdenumtransferase</fullName>
        <ecNumber evidence="5 13">2.10.1.1</ecNumber>
    </recommendedName>
</protein>